<keyword evidence="3" id="KW-1185">Reference proteome</keyword>
<evidence type="ECO:0000313" key="3">
    <source>
        <dbReference type="Proteomes" id="UP001596050"/>
    </source>
</evidence>
<dbReference type="Pfam" id="PF13699">
    <property type="entry name" value="eCIS_core"/>
    <property type="match status" value="1"/>
</dbReference>
<evidence type="ECO:0000259" key="1">
    <source>
        <dbReference type="Pfam" id="PF13699"/>
    </source>
</evidence>
<evidence type="ECO:0000313" key="2">
    <source>
        <dbReference type="EMBL" id="MFC5460727.1"/>
    </source>
</evidence>
<dbReference type="Proteomes" id="UP001596050">
    <property type="component" value="Unassembled WGS sequence"/>
</dbReference>
<dbReference type="InterPro" id="IPR025295">
    <property type="entry name" value="eCIS_core_dom"/>
</dbReference>
<feature type="domain" description="eCIS core" evidence="1">
    <location>
        <begin position="107"/>
        <end position="186"/>
    </location>
</feature>
<organism evidence="2 3">
    <name type="scientific">Massilia niabensis</name>
    <dbReference type="NCBI Taxonomy" id="544910"/>
    <lineage>
        <taxon>Bacteria</taxon>
        <taxon>Pseudomonadati</taxon>
        <taxon>Pseudomonadota</taxon>
        <taxon>Betaproteobacteria</taxon>
        <taxon>Burkholderiales</taxon>
        <taxon>Oxalobacteraceae</taxon>
        <taxon>Telluria group</taxon>
        <taxon>Massilia</taxon>
    </lineage>
</organism>
<proteinExistence type="predicted"/>
<dbReference type="RefSeq" id="WP_379783850.1">
    <property type="nucleotide sequence ID" value="NZ_JBHSMU010000013.1"/>
</dbReference>
<sequence>MRRSFLLLALAIFPLQNINAQIRIPGIKIPELGIRTDEVNINTPKVDIVGDLQNPGRIVKNLEREFTNAAGAVDRARLEAMVQANAPALEAWLRQSRNSAVSGGVSPMPPHIRQAFTGFYDEDILNRTRYKIGDNGVANLANLSINYGDAAAIVLIDIVVFRSASDAQTNLALWAHELKHVQQFREWGVRDFAIRYLRSWNGVENDANHHRDSYLAWSSNRQFSQPQAMPAVASYITQPPVATFCQTPYGSCAMGVAISQGSACFCQTWNGQIWGQAR</sequence>
<dbReference type="EMBL" id="JBHSMU010000013">
    <property type="protein sequence ID" value="MFC5460727.1"/>
    <property type="molecule type" value="Genomic_DNA"/>
</dbReference>
<accession>A0ABW0L7A2</accession>
<name>A0ABW0L7A2_9BURK</name>
<protein>
    <submittedName>
        <fullName evidence="2">DUF4157 domain-containing protein</fullName>
    </submittedName>
</protein>
<comment type="caution">
    <text evidence="2">The sequence shown here is derived from an EMBL/GenBank/DDBJ whole genome shotgun (WGS) entry which is preliminary data.</text>
</comment>
<gene>
    <name evidence="2" type="ORF">ACFPN5_13015</name>
</gene>
<reference evidence="3" key="1">
    <citation type="journal article" date="2019" name="Int. J. Syst. Evol. Microbiol.">
        <title>The Global Catalogue of Microorganisms (GCM) 10K type strain sequencing project: providing services to taxonomists for standard genome sequencing and annotation.</title>
        <authorList>
            <consortium name="The Broad Institute Genomics Platform"/>
            <consortium name="The Broad Institute Genome Sequencing Center for Infectious Disease"/>
            <person name="Wu L."/>
            <person name="Ma J."/>
        </authorList>
    </citation>
    <scope>NUCLEOTIDE SEQUENCE [LARGE SCALE GENOMIC DNA]</scope>
    <source>
        <strain evidence="3">KACC 12649</strain>
    </source>
</reference>